<keyword evidence="5" id="KW-1185">Reference proteome</keyword>
<feature type="region of interest" description="Disordered" evidence="1">
    <location>
        <begin position="1"/>
        <end position="23"/>
    </location>
</feature>
<evidence type="ECO:0000259" key="2">
    <source>
        <dbReference type="Pfam" id="PF01548"/>
    </source>
</evidence>
<proteinExistence type="predicted"/>
<dbReference type="GO" id="GO:0006313">
    <property type="term" value="P:DNA transposition"/>
    <property type="evidence" value="ECO:0007669"/>
    <property type="project" value="InterPro"/>
</dbReference>
<dbReference type="Proteomes" id="UP000619244">
    <property type="component" value="Unassembled WGS sequence"/>
</dbReference>
<name>A0A918U8C4_9ACTN</name>
<reference evidence="4" key="1">
    <citation type="journal article" date="2014" name="Int. J. Syst. Evol. Microbiol.">
        <title>Complete genome sequence of Corynebacterium casei LMG S-19264T (=DSM 44701T), isolated from a smear-ripened cheese.</title>
        <authorList>
            <consortium name="US DOE Joint Genome Institute (JGI-PGF)"/>
            <person name="Walter F."/>
            <person name="Albersmeier A."/>
            <person name="Kalinowski J."/>
            <person name="Ruckert C."/>
        </authorList>
    </citation>
    <scope>NUCLEOTIDE SEQUENCE</scope>
    <source>
        <strain evidence="4">JCM 4790</strain>
    </source>
</reference>
<dbReference type="Pfam" id="PF01548">
    <property type="entry name" value="DEDD_Tnp_IS110"/>
    <property type="match status" value="1"/>
</dbReference>
<dbReference type="InterPro" id="IPR047650">
    <property type="entry name" value="Transpos_IS110"/>
</dbReference>
<dbReference type="InterPro" id="IPR003346">
    <property type="entry name" value="Transposase_20"/>
</dbReference>
<gene>
    <name evidence="4" type="ORF">GCM10010358_70090</name>
</gene>
<dbReference type="Pfam" id="PF02371">
    <property type="entry name" value="Transposase_20"/>
    <property type="match status" value="1"/>
</dbReference>
<dbReference type="GO" id="GO:0004803">
    <property type="term" value="F:transposase activity"/>
    <property type="evidence" value="ECO:0007669"/>
    <property type="project" value="InterPro"/>
</dbReference>
<sequence length="242" mass="26427">MHTRLKAGARSSARERGKSDPLDAQTVAQAALREPDLPRAALEGPAREVKLLSDHRSQLVQQRTKTANRLLWFLHELDPELGMPARGTKRIRVFDAIELALSEHTGTVADIAGDLLADCCSLPRHIDDLQKRLRTLVRRPAPGLLDIPGCGVLSAATVIAETAGASRFTSKAAYARFNGTAPIPVWSSNEVKVRLNRGGNRRIAHALHMIAITQIGRGYAGAGYYAERIARGKTSNEPHRVR</sequence>
<accession>A0A918U8C4</accession>
<dbReference type="InterPro" id="IPR002525">
    <property type="entry name" value="Transp_IS110-like_N"/>
</dbReference>
<evidence type="ECO:0000313" key="4">
    <source>
        <dbReference type="EMBL" id="GGY06816.1"/>
    </source>
</evidence>
<organism evidence="4 5">
    <name type="scientific">Streptomyces minutiscleroticus</name>
    <dbReference type="NCBI Taxonomy" id="68238"/>
    <lineage>
        <taxon>Bacteria</taxon>
        <taxon>Bacillati</taxon>
        <taxon>Actinomycetota</taxon>
        <taxon>Actinomycetes</taxon>
        <taxon>Kitasatosporales</taxon>
        <taxon>Streptomycetaceae</taxon>
        <taxon>Streptomyces</taxon>
    </lineage>
</organism>
<evidence type="ECO:0000259" key="3">
    <source>
        <dbReference type="Pfam" id="PF02371"/>
    </source>
</evidence>
<dbReference type="PANTHER" id="PTHR33055">
    <property type="entry name" value="TRANSPOSASE FOR INSERTION SEQUENCE ELEMENT IS1111A"/>
    <property type="match status" value="1"/>
</dbReference>
<dbReference type="PANTHER" id="PTHR33055:SF16">
    <property type="entry name" value="TRANSPOSASE FOR INSERTION SEQUENCE ELEMENT IS1547"/>
    <property type="match status" value="1"/>
</dbReference>
<dbReference type="AlphaFoldDB" id="A0A918U8C4"/>
<evidence type="ECO:0000313" key="5">
    <source>
        <dbReference type="Proteomes" id="UP000619244"/>
    </source>
</evidence>
<feature type="domain" description="Transposase IS110-like N-terminal" evidence="2">
    <location>
        <begin position="10"/>
        <end position="77"/>
    </location>
</feature>
<dbReference type="RefSeq" id="WP_190194362.1">
    <property type="nucleotide sequence ID" value="NZ_BMVU01000060.1"/>
</dbReference>
<protein>
    <recommendedName>
        <fullName evidence="6">Transposase</fullName>
    </recommendedName>
</protein>
<dbReference type="GO" id="GO:0003677">
    <property type="term" value="F:DNA binding"/>
    <property type="evidence" value="ECO:0007669"/>
    <property type="project" value="InterPro"/>
</dbReference>
<feature type="domain" description="Transposase IS116/IS110/IS902 C-terminal" evidence="3">
    <location>
        <begin position="144"/>
        <end position="221"/>
    </location>
</feature>
<evidence type="ECO:0008006" key="6">
    <source>
        <dbReference type="Google" id="ProtNLM"/>
    </source>
</evidence>
<evidence type="ECO:0000256" key="1">
    <source>
        <dbReference type="SAM" id="MobiDB-lite"/>
    </source>
</evidence>
<comment type="caution">
    <text evidence="4">The sequence shown here is derived from an EMBL/GenBank/DDBJ whole genome shotgun (WGS) entry which is preliminary data.</text>
</comment>
<dbReference type="EMBL" id="BMVU01000060">
    <property type="protein sequence ID" value="GGY06816.1"/>
    <property type="molecule type" value="Genomic_DNA"/>
</dbReference>
<reference evidence="4" key="2">
    <citation type="submission" date="2020-09" db="EMBL/GenBank/DDBJ databases">
        <authorList>
            <person name="Sun Q."/>
            <person name="Ohkuma M."/>
        </authorList>
    </citation>
    <scope>NUCLEOTIDE SEQUENCE</scope>
    <source>
        <strain evidence="4">JCM 4790</strain>
    </source>
</reference>
<feature type="compositionally biased region" description="Basic and acidic residues" evidence="1">
    <location>
        <begin position="12"/>
        <end position="21"/>
    </location>
</feature>